<protein>
    <submittedName>
        <fullName evidence="3">Uncharacterized protein</fullName>
    </submittedName>
</protein>
<dbReference type="AlphaFoldDB" id="A0A833RUE1"/>
<accession>A0A833RUE1</accession>
<keyword evidence="1" id="KW-0812">Transmembrane</keyword>
<dbReference type="Proteomes" id="UP000655588">
    <property type="component" value="Unassembled WGS sequence"/>
</dbReference>
<evidence type="ECO:0000313" key="4">
    <source>
        <dbReference type="Proteomes" id="UP000655588"/>
    </source>
</evidence>
<feature type="signal peptide" evidence="2">
    <location>
        <begin position="1"/>
        <end position="21"/>
    </location>
</feature>
<keyword evidence="1" id="KW-1133">Transmembrane helix</keyword>
<keyword evidence="4" id="KW-1185">Reference proteome</keyword>
<dbReference type="EMBL" id="WNWW01000544">
    <property type="protein sequence ID" value="KAF3423720.1"/>
    <property type="molecule type" value="Genomic_DNA"/>
</dbReference>
<evidence type="ECO:0000256" key="1">
    <source>
        <dbReference type="SAM" id="Phobius"/>
    </source>
</evidence>
<keyword evidence="2" id="KW-0732">Signal</keyword>
<feature type="chain" id="PRO_5032577671" evidence="2">
    <location>
        <begin position="22"/>
        <end position="70"/>
    </location>
</feature>
<organism evidence="3 4">
    <name type="scientific">Frieseomelitta varia</name>
    <dbReference type="NCBI Taxonomy" id="561572"/>
    <lineage>
        <taxon>Eukaryota</taxon>
        <taxon>Metazoa</taxon>
        <taxon>Ecdysozoa</taxon>
        <taxon>Arthropoda</taxon>
        <taxon>Hexapoda</taxon>
        <taxon>Insecta</taxon>
        <taxon>Pterygota</taxon>
        <taxon>Neoptera</taxon>
        <taxon>Endopterygota</taxon>
        <taxon>Hymenoptera</taxon>
        <taxon>Apocrita</taxon>
        <taxon>Aculeata</taxon>
        <taxon>Apoidea</taxon>
        <taxon>Anthophila</taxon>
        <taxon>Apidae</taxon>
        <taxon>Frieseomelitta</taxon>
    </lineage>
</organism>
<evidence type="ECO:0000256" key="2">
    <source>
        <dbReference type="SAM" id="SignalP"/>
    </source>
</evidence>
<proteinExistence type="predicted"/>
<feature type="transmembrane region" description="Helical" evidence="1">
    <location>
        <begin position="31"/>
        <end position="51"/>
    </location>
</feature>
<evidence type="ECO:0000313" key="3">
    <source>
        <dbReference type="EMBL" id="KAF3423720.1"/>
    </source>
</evidence>
<keyword evidence="1" id="KW-0472">Membrane</keyword>
<name>A0A833RUE1_9HYME</name>
<sequence length="70" mass="8434">MIFQIAFLCFYVVCVMMQLFAETIENCFNMMLLIQMLGCTIQLCFQSFQAIMKKTYYKYYKAEYIFSDII</sequence>
<gene>
    <name evidence="3" type="ORF">E2986_11812</name>
</gene>
<reference evidence="3" key="1">
    <citation type="submission" date="2019-11" db="EMBL/GenBank/DDBJ databases">
        <title>The nuclear and mitochondrial genomes of Frieseomelitta varia - a highly eusocial stingless bee (Meliponini) with a permanently sterile worker caste.</title>
        <authorList>
            <person name="Freitas F.C.P."/>
            <person name="Lourenco A.P."/>
            <person name="Nunes F.M.F."/>
            <person name="Paschoal A.R."/>
            <person name="Abreu F.C.P."/>
            <person name="Barbin F.O."/>
            <person name="Bataglia L."/>
            <person name="Cardoso-Junior C.A.M."/>
            <person name="Cervoni M.S."/>
            <person name="Silva S.R."/>
            <person name="Dalarmi F."/>
            <person name="Del Lama M.A."/>
            <person name="Depintor T.S."/>
            <person name="Ferreira K.M."/>
            <person name="Goria P.S."/>
            <person name="Jaskot M.C."/>
            <person name="Lago D.C."/>
            <person name="Luna-Lucena D."/>
            <person name="Moda L.M."/>
            <person name="Nascimento L."/>
            <person name="Pedrino M."/>
            <person name="Rabico F.O."/>
            <person name="Sanches F.C."/>
            <person name="Santos D.E."/>
            <person name="Santos C.G."/>
            <person name="Vieira J."/>
            <person name="Lopes T.F."/>
            <person name="Barchuk A.R."/>
            <person name="Hartfelder K."/>
            <person name="Simoes Z.L.P."/>
            <person name="Bitondi M.M.G."/>
            <person name="Pinheiro D.G."/>
        </authorList>
    </citation>
    <scope>NUCLEOTIDE SEQUENCE</scope>
    <source>
        <strain evidence="3">USP_RPSP 00005682</strain>
        <tissue evidence="3">Whole individual</tissue>
    </source>
</reference>
<comment type="caution">
    <text evidence="3">The sequence shown here is derived from an EMBL/GenBank/DDBJ whole genome shotgun (WGS) entry which is preliminary data.</text>
</comment>